<dbReference type="PANTHER" id="PTHR23518">
    <property type="entry name" value="C-METHYLTRANSFERASE"/>
    <property type="match status" value="1"/>
</dbReference>
<reference evidence="7" key="1">
    <citation type="submission" date="2018-12" db="EMBL/GenBank/DDBJ databases">
        <title>Complete genome sequence of an uncultured bacterium of the candidate phylum Bipolaricaulota.</title>
        <authorList>
            <person name="Kadnikov V.V."/>
            <person name="Mardanov A.V."/>
            <person name="Beletsky A.V."/>
            <person name="Frank Y.A."/>
            <person name="Karnachuk O.V."/>
            <person name="Ravin N.V."/>
        </authorList>
    </citation>
    <scope>NUCLEOTIDE SEQUENCE [LARGE SCALE GENOMIC DNA]</scope>
</reference>
<dbReference type="Proteomes" id="UP000287233">
    <property type="component" value="Chromosome"/>
</dbReference>
<evidence type="ECO:0000256" key="3">
    <source>
        <dbReference type="ARBA" id="ARBA00023136"/>
    </source>
</evidence>
<feature type="transmembrane region" description="Helical" evidence="4">
    <location>
        <begin position="244"/>
        <end position="267"/>
    </location>
</feature>
<sequence length="423" mass="45253">MRAPRWYWAFVLSNAAMGAASPLLPLYAYFLGATAGGVGTLTAVGSAMNVVASLVWGRILDATPRRRLFISVSFLGVAIAYLALPLVTQLPQLFLVNGWAAFSWMAGSSVSFLLVLARFPKEQWEKEIARFNVYCGVGWTVGLAVGAAWTSLVIQWLGEGWGLRSLGLLVGALSLAAIAFAVRSIRDPQQGVAPPSFRDVVLSVGNFLYERFRTGPIHLYEALRPSQLVRFLQGRTSFGPDLVLVYYSALLAFVGFAMVFAPFPVFVRQAMGWSSALVFALSVAHHGVSVVAFGWARKAVAKWGHRPAAALALLGRAGMFVGFALATPVTARWLLPILWGVAGATWAFFQLSVTSIVSRLSPHAQQGQGLGIYNAVAGLGNVLGALAGGFVADFIGFRAAFLFGAMLMVVTLPILLVEGRPVS</sequence>
<evidence type="ECO:0000313" key="7">
    <source>
        <dbReference type="Proteomes" id="UP000287233"/>
    </source>
</evidence>
<keyword evidence="3 4" id="KW-0472">Membrane</keyword>
<evidence type="ECO:0000256" key="4">
    <source>
        <dbReference type="SAM" id="Phobius"/>
    </source>
</evidence>
<accession>A0A410FUY7</accession>
<dbReference type="Gene3D" id="1.20.1250.20">
    <property type="entry name" value="MFS general substrate transporter like domains"/>
    <property type="match status" value="1"/>
</dbReference>
<dbReference type="InterPro" id="IPR036259">
    <property type="entry name" value="MFS_trans_sf"/>
</dbReference>
<feature type="transmembrane region" description="Helical" evidence="4">
    <location>
        <begin position="99"/>
        <end position="119"/>
    </location>
</feature>
<proteinExistence type="predicted"/>
<feature type="transmembrane region" description="Helical" evidence="4">
    <location>
        <begin position="337"/>
        <end position="358"/>
    </location>
</feature>
<feature type="transmembrane region" description="Helical" evidence="4">
    <location>
        <begin position="131"/>
        <end position="157"/>
    </location>
</feature>
<dbReference type="SUPFAM" id="SSF103473">
    <property type="entry name" value="MFS general substrate transporter"/>
    <property type="match status" value="1"/>
</dbReference>
<dbReference type="GO" id="GO:0022857">
    <property type="term" value="F:transmembrane transporter activity"/>
    <property type="evidence" value="ECO:0007669"/>
    <property type="project" value="InterPro"/>
</dbReference>
<keyword evidence="2 4" id="KW-1133">Transmembrane helix</keyword>
<dbReference type="PROSITE" id="PS50850">
    <property type="entry name" value="MFS"/>
    <property type="match status" value="1"/>
</dbReference>
<feature type="domain" description="Major facilitator superfamily (MFS) profile" evidence="5">
    <location>
        <begin position="1"/>
        <end position="422"/>
    </location>
</feature>
<feature type="transmembrane region" description="Helical" evidence="4">
    <location>
        <begin position="163"/>
        <end position="182"/>
    </location>
</feature>
<evidence type="ECO:0000256" key="1">
    <source>
        <dbReference type="ARBA" id="ARBA00022692"/>
    </source>
</evidence>
<feature type="transmembrane region" description="Helical" evidence="4">
    <location>
        <begin position="397"/>
        <end position="417"/>
    </location>
</feature>
<evidence type="ECO:0000313" key="6">
    <source>
        <dbReference type="EMBL" id="QAA76792.1"/>
    </source>
</evidence>
<dbReference type="InterPro" id="IPR011701">
    <property type="entry name" value="MFS"/>
</dbReference>
<feature type="transmembrane region" description="Helical" evidence="4">
    <location>
        <begin position="273"/>
        <end position="296"/>
    </location>
</feature>
<dbReference type="Pfam" id="PF07690">
    <property type="entry name" value="MFS_1"/>
    <property type="match status" value="1"/>
</dbReference>
<feature type="transmembrane region" description="Helical" evidence="4">
    <location>
        <begin position="308"/>
        <end position="331"/>
    </location>
</feature>
<feature type="transmembrane region" description="Helical" evidence="4">
    <location>
        <begin position="370"/>
        <end position="391"/>
    </location>
</feature>
<feature type="transmembrane region" description="Helical" evidence="4">
    <location>
        <begin position="68"/>
        <end position="87"/>
    </location>
</feature>
<feature type="transmembrane region" description="Helical" evidence="4">
    <location>
        <begin position="28"/>
        <end position="56"/>
    </location>
</feature>
<evidence type="ECO:0000256" key="2">
    <source>
        <dbReference type="ARBA" id="ARBA00022989"/>
    </source>
</evidence>
<dbReference type="EMBL" id="CP034928">
    <property type="protein sequence ID" value="QAA76792.1"/>
    <property type="molecule type" value="Genomic_DNA"/>
</dbReference>
<dbReference type="AlphaFoldDB" id="A0A410FUY7"/>
<dbReference type="KEGG" id="bih:BIP78_1026"/>
<protein>
    <recommendedName>
        <fullName evidence="5">Major facilitator superfamily (MFS) profile domain-containing protein</fullName>
    </recommendedName>
</protein>
<gene>
    <name evidence="6" type="ORF">BIP78_1026</name>
</gene>
<evidence type="ECO:0000259" key="5">
    <source>
        <dbReference type="PROSITE" id="PS50850"/>
    </source>
</evidence>
<name>A0A410FUY7_BIPS1</name>
<dbReference type="PANTHER" id="PTHR23518:SF2">
    <property type="entry name" value="MAJOR FACILITATOR SUPERFAMILY TRANSPORTER"/>
    <property type="match status" value="1"/>
</dbReference>
<organism evidence="6 7">
    <name type="scientific">Bipolaricaulis sibiricus</name>
    <dbReference type="NCBI Taxonomy" id="2501609"/>
    <lineage>
        <taxon>Bacteria</taxon>
        <taxon>Candidatus Bipolaricaulota</taxon>
        <taxon>Candidatus Bipolaricaulia</taxon>
        <taxon>Candidatus Bipolaricaulales</taxon>
        <taxon>Candidatus Bipolaricaulaceae</taxon>
        <taxon>Candidatus Bipolaricaulis</taxon>
    </lineage>
</organism>
<dbReference type="InterPro" id="IPR020846">
    <property type="entry name" value="MFS_dom"/>
</dbReference>
<keyword evidence="1 4" id="KW-0812">Transmembrane</keyword>